<gene>
    <name evidence="2" type="ORF">FIESC28_03461</name>
</gene>
<dbReference type="OrthoDB" id="3546297at2759"/>
<feature type="compositionally biased region" description="Polar residues" evidence="1">
    <location>
        <begin position="1"/>
        <end position="14"/>
    </location>
</feature>
<accession>A0A366S4Z3</accession>
<dbReference type="EMBL" id="QKXC01000070">
    <property type="protein sequence ID" value="RBR23756.1"/>
    <property type="molecule type" value="Genomic_DNA"/>
</dbReference>
<proteinExistence type="predicted"/>
<sequence length="91" mass="10338">MAQQSSHVQDNSDGTGEGESYGKQLFKYTFDEGRPEPRFLIFRGLQLMNMFNLQSELARLKHGIMTAEAATSEKTKSLTKVLHEYPNAIRD</sequence>
<evidence type="ECO:0000313" key="2">
    <source>
        <dbReference type="EMBL" id="RBR23756.1"/>
    </source>
</evidence>
<organism evidence="2 3">
    <name type="scientific">Fusarium coffeatum</name>
    <dbReference type="NCBI Taxonomy" id="231269"/>
    <lineage>
        <taxon>Eukaryota</taxon>
        <taxon>Fungi</taxon>
        <taxon>Dikarya</taxon>
        <taxon>Ascomycota</taxon>
        <taxon>Pezizomycotina</taxon>
        <taxon>Sordariomycetes</taxon>
        <taxon>Hypocreomycetidae</taxon>
        <taxon>Hypocreales</taxon>
        <taxon>Nectriaceae</taxon>
        <taxon>Fusarium</taxon>
        <taxon>Fusarium incarnatum-equiseti species complex</taxon>
    </lineage>
</organism>
<dbReference type="Proteomes" id="UP000253153">
    <property type="component" value="Unassembled WGS sequence"/>
</dbReference>
<dbReference type="AlphaFoldDB" id="A0A366S4Z3"/>
<comment type="caution">
    <text evidence="2">The sequence shown here is derived from an EMBL/GenBank/DDBJ whole genome shotgun (WGS) entry which is preliminary data.</text>
</comment>
<dbReference type="RefSeq" id="XP_031018347.1">
    <property type="nucleotide sequence ID" value="XM_031157610.1"/>
</dbReference>
<evidence type="ECO:0000256" key="1">
    <source>
        <dbReference type="SAM" id="MobiDB-lite"/>
    </source>
</evidence>
<feature type="region of interest" description="Disordered" evidence="1">
    <location>
        <begin position="1"/>
        <end position="21"/>
    </location>
</feature>
<name>A0A366S4Z3_9HYPO</name>
<evidence type="ECO:0000313" key="3">
    <source>
        <dbReference type="Proteomes" id="UP000253153"/>
    </source>
</evidence>
<dbReference type="GeneID" id="41992906"/>
<keyword evidence="3" id="KW-1185">Reference proteome</keyword>
<reference evidence="2 3" key="1">
    <citation type="submission" date="2018-06" db="EMBL/GenBank/DDBJ databases">
        <title>Fusarium incarnatum-equiseti species complex species 28.</title>
        <authorList>
            <person name="Gardiner D.M."/>
        </authorList>
    </citation>
    <scope>NUCLEOTIDE SEQUENCE [LARGE SCALE GENOMIC DNA]</scope>
    <source>
        <strain evidence="2 3">FIESC_28</strain>
    </source>
</reference>
<protein>
    <submittedName>
        <fullName evidence="2">Uncharacterized protein</fullName>
    </submittedName>
</protein>